<dbReference type="RefSeq" id="WP_115711630.1">
    <property type="nucleotide sequence ID" value="NZ_JAQOLH010000018.1"/>
</dbReference>
<organism evidence="7 8">
    <name type="scientific">Cupriavidus taiwanensis</name>
    <dbReference type="NCBI Taxonomy" id="164546"/>
    <lineage>
        <taxon>Bacteria</taxon>
        <taxon>Pseudomonadati</taxon>
        <taxon>Pseudomonadota</taxon>
        <taxon>Betaproteobacteria</taxon>
        <taxon>Burkholderiales</taxon>
        <taxon>Burkholderiaceae</taxon>
        <taxon>Cupriavidus</taxon>
    </lineage>
</organism>
<accession>A0A976ALL9</accession>
<dbReference type="InterPro" id="IPR015421">
    <property type="entry name" value="PyrdxlP-dep_Trfase_major"/>
</dbReference>
<reference evidence="7 8" key="1">
    <citation type="submission" date="2018-01" db="EMBL/GenBank/DDBJ databases">
        <authorList>
            <person name="Clerissi C."/>
        </authorList>
    </citation>
    <scope>NUCLEOTIDE SEQUENCE [LARGE SCALE GENOMIC DNA]</scope>
    <source>
        <strain evidence="7">Cupriavidus taiwanensis SWF 66322</strain>
    </source>
</reference>
<evidence type="ECO:0000256" key="6">
    <source>
        <dbReference type="RuleBase" id="RU003560"/>
    </source>
</evidence>
<dbReference type="FunFam" id="3.40.640.10:FF:000014">
    <property type="entry name" value="Adenosylmethionine-8-amino-7-oxononanoate aminotransferase, probable"/>
    <property type="match status" value="1"/>
</dbReference>
<proteinExistence type="inferred from homology"/>
<dbReference type="Gene3D" id="3.40.640.10">
    <property type="entry name" value="Type I PLP-dependent aspartate aminotransferase-like (Major domain)"/>
    <property type="match status" value="1"/>
</dbReference>
<dbReference type="GO" id="GO:0030170">
    <property type="term" value="F:pyridoxal phosphate binding"/>
    <property type="evidence" value="ECO:0007669"/>
    <property type="project" value="InterPro"/>
</dbReference>
<evidence type="ECO:0008006" key="9">
    <source>
        <dbReference type="Google" id="ProtNLM"/>
    </source>
</evidence>
<sequence length="467" mass="49504">MTLINDLPQLAALDAADRAHLIHPVSPWRLHEQRGPTVLASGRGAWLTDANGNEVLDAFAGLWCVNIGYGQESVVQAAAGQMRRLPYATGYFHFSSEPAIRLAEKLAQLAPGSLNHVYLTLGGSEAVDTAVRFITQYFNATGRPTKKHCIALERGYHGSSSTGAGLTALPAFHRGFDLPLPTQHYIPSPNPYRASNPDDAQGIIDASVAALRNKVAELGADNVAAFFCEPVQGSGGVIVPPRGWLKAMRDAARELDILFVVDEVITGFGRTGPMFACEAEEVVPDIMTLAKGLTAGYVPMGATVVSDQVYAGIADGAPDGAPVGHGATYSAHPVSAAVALEVLRLYEEGGILANGQRGAAPFAAGLDALRNHPLVGDSRHRGLLGALELVSDKDSKRGFDPSLRLAERIAATAYRNGIVFRAFADNILGFAPALTYTEAEFELMFARVKKTLDDVLAAPEVRTALAS</sequence>
<dbReference type="PIRSF" id="PIRSF000521">
    <property type="entry name" value="Transaminase_4ab_Lys_Orn"/>
    <property type="match status" value="1"/>
</dbReference>
<dbReference type="CDD" id="cd00610">
    <property type="entry name" value="OAT_like"/>
    <property type="match status" value="1"/>
</dbReference>
<dbReference type="InterPro" id="IPR015424">
    <property type="entry name" value="PyrdxlP-dep_Trfase"/>
</dbReference>
<name>A0A976ALL9_9BURK</name>
<evidence type="ECO:0000256" key="2">
    <source>
        <dbReference type="ARBA" id="ARBA00008954"/>
    </source>
</evidence>
<dbReference type="InterPro" id="IPR005814">
    <property type="entry name" value="Aminotrans_3"/>
</dbReference>
<dbReference type="InterPro" id="IPR015422">
    <property type="entry name" value="PyrdxlP-dep_Trfase_small"/>
</dbReference>
<keyword evidence="4" id="KW-0808">Transferase</keyword>
<evidence type="ECO:0000256" key="3">
    <source>
        <dbReference type="ARBA" id="ARBA00022576"/>
    </source>
</evidence>
<evidence type="ECO:0000313" key="7">
    <source>
        <dbReference type="EMBL" id="SPD64405.1"/>
    </source>
</evidence>
<dbReference type="EMBL" id="LT984813">
    <property type="protein sequence ID" value="SPD64405.1"/>
    <property type="molecule type" value="Genomic_DNA"/>
</dbReference>
<dbReference type="NCBIfam" id="NF004625">
    <property type="entry name" value="PRK05965.1"/>
    <property type="match status" value="1"/>
</dbReference>
<evidence type="ECO:0000313" key="8">
    <source>
        <dbReference type="Proteomes" id="UP000254259"/>
    </source>
</evidence>
<dbReference type="AlphaFoldDB" id="A0A976ALL9"/>
<dbReference type="GO" id="GO:0008483">
    <property type="term" value="F:transaminase activity"/>
    <property type="evidence" value="ECO:0007669"/>
    <property type="project" value="UniProtKB-KW"/>
</dbReference>
<dbReference type="PANTHER" id="PTHR43094">
    <property type="entry name" value="AMINOTRANSFERASE"/>
    <property type="match status" value="1"/>
</dbReference>
<protein>
    <recommendedName>
        <fullName evidence="9">Aminotransferase</fullName>
    </recommendedName>
</protein>
<keyword evidence="5 6" id="KW-0663">Pyridoxal phosphate</keyword>
<evidence type="ECO:0000256" key="1">
    <source>
        <dbReference type="ARBA" id="ARBA00001933"/>
    </source>
</evidence>
<dbReference type="SUPFAM" id="SSF53383">
    <property type="entry name" value="PLP-dependent transferases"/>
    <property type="match status" value="1"/>
</dbReference>
<gene>
    <name evidence="7" type="ORF">CBM2636_11421</name>
</gene>
<evidence type="ECO:0000256" key="5">
    <source>
        <dbReference type="ARBA" id="ARBA00022898"/>
    </source>
</evidence>
<dbReference type="PANTHER" id="PTHR43094:SF1">
    <property type="entry name" value="AMINOTRANSFERASE CLASS-III"/>
    <property type="match status" value="1"/>
</dbReference>
<comment type="cofactor">
    <cofactor evidence="1">
        <name>pyridoxal 5'-phosphate</name>
        <dbReference type="ChEBI" id="CHEBI:597326"/>
    </cofactor>
</comment>
<evidence type="ECO:0000256" key="4">
    <source>
        <dbReference type="ARBA" id="ARBA00022679"/>
    </source>
</evidence>
<comment type="similarity">
    <text evidence="2 6">Belongs to the class-III pyridoxal-phosphate-dependent aminotransferase family.</text>
</comment>
<dbReference type="Gene3D" id="3.90.1150.10">
    <property type="entry name" value="Aspartate Aminotransferase, domain 1"/>
    <property type="match status" value="1"/>
</dbReference>
<keyword evidence="3" id="KW-0032">Aminotransferase</keyword>
<dbReference type="Proteomes" id="UP000254259">
    <property type="component" value="Chromosome CBM2636"/>
</dbReference>
<dbReference type="Pfam" id="PF00202">
    <property type="entry name" value="Aminotran_3"/>
    <property type="match status" value="1"/>
</dbReference>
<dbReference type="InterPro" id="IPR049704">
    <property type="entry name" value="Aminotrans_3_PPA_site"/>
</dbReference>
<dbReference type="PROSITE" id="PS00600">
    <property type="entry name" value="AA_TRANSFER_CLASS_3"/>
    <property type="match status" value="1"/>
</dbReference>